<evidence type="ECO:0000313" key="2">
    <source>
        <dbReference type="Proteomes" id="UP000655044"/>
    </source>
</evidence>
<reference evidence="1" key="1">
    <citation type="submission" date="2021-01" db="EMBL/GenBank/DDBJ databases">
        <title>Whole genome shotgun sequence of Planobispora rosea NBRC 15558.</title>
        <authorList>
            <person name="Komaki H."/>
            <person name="Tamura T."/>
        </authorList>
    </citation>
    <scope>NUCLEOTIDE SEQUENCE</scope>
    <source>
        <strain evidence="1">NBRC 15558</strain>
    </source>
</reference>
<dbReference type="AlphaFoldDB" id="A0A8J3RVI3"/>
<protein>
    <submittedName>
        <fullName evidence="1">Uncharacterized protein</fullName>
    </submittedName>
</protein>
<dbReference type="Proteomes" id="UP000655044">
    <property type="component" value="Unassembled WGS sequence"/>
</dbReference>
<gene>
    <name evidence="1" type="ORF">Pro02_03760</name>
</gene>
<proteinExistence type="predicted"/>
<dbReference type="EMBL" id="BOOI01000001">
    <property type="protein sequence ID" value="GIH81968.1"/>
    <property type="molecule type" value="Genomic_DNA"/>
</dbReference>
<accession>A0A8J3RVI3</accession>
<name>A0A8J3RVI3_PLARO</name>
<keyword evidence="2" id="KW-1185">Reference proteome</keyword>
<evidence type="ECO:0000313" key="1">
    <source>
        <dbReference type="EMBL" id="GIH81968.1"/>
    </source>
</evidence>
<organism evidence="1 2">
    <name type="scientific">Planobispora rosea</name>
    <dbReference type="NCBI Taxonomy" id="35762"/>
    <lineage>
        <taxon>Bacteria</taxon>
        <taxon>Bacillati</taxon>
        <taxon>Actinomycetota</taxon>
        <taxon>Actinomycetes</taxon>
        <taxon>Streptosporangiales</taxon>
        <taxon>Streptosporangiaceae</taxon>
        <taxon>Planobispora</taxon>
    </lineage>
</organism>
<comment type="caution">
    <text evidence="1">The sequence shown here is derived from an EMBL/GenBank/DDBJ whole genome shotgun (WGS) entry which is preliminary data.</text>
</comment>
<sequence length="78" mass="8366">MARLPIARESRQRATRAPAAVMISSGRRTRRVPCGGVVLGEITKVPSGLLGKAYLTYLEDASLARSFVIGKAYLSVTC</sequence>